<sequence>MVAGVGDGRWVRSGMVDKGFGSIEMGGQRIWEFRANRVKLISIVENDETVMVKKMKDGEENQIILDCNLLCIGLRFALFRGFGALMLWVGLLIHECFFRDRSKVRWLHDEDQNTSFFHASLRHRQYHNAISAIFGVLLEDRPTIRDHIISYYSDFFSSDVSRVVRDLSIIDDVISSLVTAVENAFLTSVPSTDDFHDTVFVMDVASGPGPDGFSGRFYQRCWDIFGSDVFLAIQDFVITGVIFSGLNSSFIVLFPKLNDSISIDQFQPIVLSNFMFKISSKILDDSLARVVAKISSPQQFRFIRDWHIDDCIALTSDCVAEEML</sequence>
<dbReference type="Proteomes" id="UP001281410">
    <property type="component" value="Unassembled WGS sequence"/>
</dbReference>
<accession>A0AAE0AJ29</accession>
<name>A0AAE0AJ29_9ROSI</name>
<organism evidence="2 3">
    <name type="scientific">Dipteronia sinensis</name>
    <dbReference type="NCBI Taxonomy" id="43782"/>
    <lineage>
        <taxon>Eukaryota</taxon>
        <taxon>Viridiplantae</taxon>
        <taxon>Streptophyta</taxon>
        <taxon>Embryophyta</taxon>
        <taxon>Tracheophyta</taxon>
        <taxon>Spermatophyta</taxon>
        <taxon>Magnoliopsida</taxon>
        <taxon>eudicotyledons</taxon>
        <taxon>Gunneridae</taxon>
        <taxon>Pentapetalae</taxon>
        <taxon>rosids</taxon>
        <taxon>malvids</taxon>
        <taxon>Sapindales</taxon>
        <taxon>Sapindaceae</taxon>
        <taxon>Hippocastanoideae</taxon>
        <taxon>Acereae</taxon>
        <taxon>Dipteronia</taxon>
    </lineage>
</organism>
<dbReference type="AlphaFoldDB" id="A0AAE0AJ29"/>
<keyword evidence="1" id="KW-0812">Transmembrane</keyword>
<feature type="transmembrane region" description="Helical" evidence="1">
    <location>
        <begin position="78"/>
        <end position="98"/>
    </location>
</feature>
<keyword evidence="3" id="KW-1185">Reference proteome</keyword>
<evidence type="ECO:0000313" key="2">
    <source>
        <dbReference type="EMBL" id="KAK3218998.1"/>
    </source>
</evidence>
<dbReference type="EMBL" id="JANJYJ010000004">
    <property type="protein sequence ID" value="KAK3218998.1"/>
    <property type="molecule type" value="Genomic_DNA"/>
</dbReference>
<keyword evidence="1" id="KW-1133">Transmembrane helix</keyword>
<protein>
    <recommendedName>
        <fullName evidence="4">Reverse transcriptase domain-containing protein</fullName>
    </recommendedName>
</protein>
<dbReference type="PANTHER" id="PTHR46890">
    <property type="entry name" value="NON-LTR RETROLELEMENT REVERSE TRANSCRIPTASE-LIKE PROTEIN-RELATED"/>
    <property type="match status" value="1"/>
</dbReference>
<reference evidence="2" key="1">
    <citation type="journal article" date="2023" name="Plant J.">
        <title>Genome sequences and population genomics provide insights into the demographic history, inbreeding, and mutation load of two 'living fossil' tree species of Dipteronia.</title>
        <authorList>
            <person name="Feng Y."/>
            <person name="Comes H.P."/>
            <person name="Chen J."/>
            <person name="Zhu S."/>
            <person name="Lu R."/>
            <person name="Zhang X."/>
            <person name="Li P."/>
            <person name="Qiu J."/>
            <person name="Olsen K.M."/>
            <person name="Qiu Y."/>
        </authorList>
    </citation>
    <scope>NUCLEOTIDE SEQUENCE</scope>
    <source>
        <strain evidence="2">NBL</strain>
    </source>
</reference>
<comment type="caution">
    <text evidence="2">The sequence shown here is derived from an EMBL/GenBank/DDBJ whole genome shotgun (WGS) entry which is preliminary data.</text>
</comment>
<evidence type="ECO:0000313" key="3">
    <source>
        <dbReference type="Proteomes" id="UP001281410"/>
    </source>
</evidence>
<evidence type="ECO:0008006" key="4">
    <source>
        <dbReference type="Google" id="ProtNLM"/>
    </source>
</evidence>
<proteinExistence type="predicted"/>
<evidence type="ECO:0000256" key="1">
    <source>
        <dbReference type="SAM" id="Phobius"/>
    </source>
</evidence>
<keyword evidence="1" id="KW-0472">Membrane</keyword>
<dbReference type="InterPro" id="IPR052343">
    <property type="entry name" value="Retrotransposon-Effector_Assoc"/>
</dbReference>
<gene>
    <name evidence="2" type="ORF">Dsin_012968</name>
</gene>
<dbReference type="PANTHER" id="PTHR46890:SF1">
    <property type="entry name" value="REVERSE TRANSCRIPTASE DOMAIN-CONTAINING PROTEIN"/>
    <property type="match status" value="1"/>
</dbReference>